<dbReference type="Proteomes" id="UP000034034">
    <property type="component" value="Chromosome"/>
</dbReference>
<dbReference type="PATRIC" id="fig|408015.6.peg.1986"/>
<evidence type="ECO:0000313" key="4">
    <source>
        <dbReference type="Proteomes" id="UP000034034"/>
    </source>
</evidence>
<protein>
    <submittedName>
        <fullName evidence="3">Pyridoxamine 5'-phosphate oxidase</fullName>
    </submittedName>
</protein>
<sequence length="181" mass="19493">MTSTRKEPLTSLDVRYSSPGARAMPWAEAWTMLERAELYWLSTVRPDHAPHVTPVLAVTHAGALYFTTGEQERKGRNLAANPACVLTTGCNSLTGGTDLVVEGRAERITGDALLQAVADAFLAKYGPDWHLTVRDGFLVLPGGGASGTEAGEGPRAAAFEVRPATAFGFRKGVYGQTRWRF</sequence>
<keyword evidence="1" id="KW-0560">Oxidoreductase</keyword>
<evidence type="ECO:0000259" key="2">
    <source>
        <dbReference type="Pfam" id="PF01243"/>
    </source>
</evidence>
<keyword evidence="4" id="KW-1185">Reference proteome</keyword>
<dbReference type="GO" id="GO:0070967">
    <property type="term" value="F:coenzyme F420 binding"/>
    <property type="evidence" value="ECO:0007669"/>
    <property type="project" value="TreeGrafter"/>
</dbReference>
<dbReference type="EMBL" id="CP009922">
    <property type="protein sequence ID" value="AKG43340.1"/>
    <property type="molecule type" value="Genomic_DNA"/>
</dbReference>
<reference evidence="3" key="1">
    <citation type="submission" date="2019-08" db="EMBL/GenBank/DDBJ databases">
        <title>Complete genome sequence of a mangrove-derived Streptomyces xiamenensis.</title>
        <authorList>
            <person name="Xu J."/>
        </authorList>
    </citation>
    <scope>NUCLEOTIDE SEQUENCE</scope>
    <source>
        <strain evidence="3">318</strain>
    </source>
</reference>
<dbReference type="InterPro" id="IPR052019">
    <property type="entry name" value="F420H2_bilvrd_red/Heme_oxyg"/>
</dbReference>
<gene>
    <name evidence="3" type="ORF">SXIM_19560</name>
</gene>
<name>A0A0F7FU72_9ACTN</name>
<dbReference type="GO" id="GO:0016627">
    <property type="term" value="F:oxidoreductase activity, acting on the CH-CH group of donors"/>
    <property type="evidence" value="ECO:0007669"/>
    <property type="project" value="TreeGrafter"/>
</dbReference>
<dbReference type="GO" id="GO:0005829">
    <property type="term" value="C:cytosol"/>
    <property type="evidence" value="ECO:0007669"/>
    <property type="project" value="TreeGrafter"/>
</dbReference>
<dbReference type="STRING" id="408015.SXIM_19560"/>
<dbReference type="RefSeq" id="WP_030735958.1">
    <property type="nucleotide sequence ID" value="NZ_CP009922.3"/>
</dbReference>
<evidence type="ECO:0000256" key="1">
    <source>
        <dbReference type="ARBA" id="ARBA00023002"/>
    </source>
</evidence>
<evidence type="ECO:0000313" key="3">
    <source>
        <dbReference type="EMBL" id="AKG43340.1"/>
    </source>
</evidence>
<dbReference type="SUPFAM" id="SSF50475">
    <property type="entry name" value="FMN-binding split barrel"/>
    <property type="match status" value="1"/>
</dbReference>
<accession>A0A0F7FU72</accession>
<dbReference type="PANTHER" id="PTHR35176:SF4">
    <property type="entry name" value="PYRIDOXAMINE 5'-PHOSPHATE OXIDASE-RELATED FMN-BINDING"/>
    <property type="match status" value="1"/>
</dbReference>
<dbReference type="InterPro" id="IPR012349">
    <property type="entry name" value="Split_barrel_FMN-bd"/>
</dbReference>
<dbReference type="InterPro" id="IPR011576">
    <property type="entry name" value="Pyridox_Oxase_N"/>
</dbReference>
<dbReference type="KEGG" id="sxi:SXIM_19560"/>
<dbReference type="Pfam" id="PF01243">
    <property type="entry name" value="PNPOx_N"/>
    <property type="match status" value="1"/>
</dbReference>
<dbReference type="AlphaFoldDB" id="A0A0F7FU72"/>
<dbReference type="HOGENOM" id="CLU_115408_0_0_11"/>
<proteinExistence type="predicted"/>
<feature type="domain" description="Pyridoxamine 5'-phosphate oxidase N-terminal" evidence="2">
    <location>
        <begin position="31"/>
        <end position="126"/>
    </location>
</feature>
<organism evidence="3 4">
    <name type="scientific">Streptomyces xiamenensis</name>
    <dbReference type="NCBI Taxonomy" id="408015"/>
    <lineage>
        <taxon>Bacteria</taxon>
        <taxon>Bacillati</taxon>
        <taxon>Actinomycetota</taxon>
        <taxon>Actinomycetes</taxon>
        <taxon>Kitasatosporales</taxon>
        <taxon>Streptomycetaceae</taxon>
        <taxon>Streptomyces</taxon>
    </lineage>
</organism>
<dbReference type="PANTHER" id="PTHR35176">
    <property type="entry name" value="HEME OXYGENASE HI_0854-RELATED"/>
    <property type="match status" value="1"/>
</dbReference>
<dbReference type="Gene3D" id="2.30.110.10">
    <property type="entry name" value="Electron Transport, Fmn-binding Protein, Chain A"/>
    <property type="match status" value="1"/>
</dbReference>